<dbReference type="AlphaFoldDB" id="A0AAW2XPS9"/>
<reference evidence="3" key="2">
    <citation type="journal article" date="2024" name="Plant">
        <title>Genomic evolution and insights into agronomic trait innovations of Sesamum species.</title>
        <authorList>
            <person name="Miao H."/>
            <person name="Wang L."/>
            <person name="Qu L."/>
            <person name="Liu H."/>
            <person name="Sun Y."/>
            <person name="Le M."/>
            <person name="Wang Q."/>
            <person name="Wei S."/>
            <person name="Zheng Y."/>
            <person name="Lin W."/>
            <person name="Duan Y."/>
            <person name="Cao H."/>
            <person name="Xiong S."/>
            <person name="Wang X."/>
            <person name="Wei L."/>
            <person name="Li C."/>
            <person name="Ma Q."/>
            <person name="Ju M."/>
            <person name="Zhao R."/>
            <person name="Li G."/>
            <person name="Mu C."/>
            <person name="Tian Q."/>
            <person name="Mei H."/>
            <person name="Zhang T."/>
            <person name="Gao T."/>
            <person name="Zhang H."/>
        </authorList>
    </citation>
    <scope>NUCLEOTIDE SEQUENCE</scope>
    <source>
        <strain evidence="3">KEN1</strain>
    </source>
</reference>
<name>A0AAW2XPS9_9LAMI</name>
<reference evidence="3" key="1">
    <citation type="submission" date="2020-06" db="EMBL/GenBank/DDBJ databases">
        <authorList>
            <person name="Li T."/>
            <person name="Hu X."/>
            <person name="Zhang T."/>
            <person name="Song X."/>
            <person name="Zhang H."/>
            <person name="Dai N."/>
            <person name="Sheng W."/>
            <person name="Hou X."/>
            <person name="Wei L."/>
        </authorList>
    </citation>
    <scope>NUCLEOTIDE SEQUENCE</scope>
    <source>
        <strain evidence="3">KEN1</strain>
        <tissue evidence="3">Leaf</tissue>
    </source>
</reference>
<dbReference type="PANTHER" id="PTHR33223:SF10">
    <property type="entry name" value="AMINOTRANSFERASE-LIKE PLANT MOBILE DOMAIN-CONTAINING PROTEIN"/>
    <property type="match status" value="1"/>
</dbReference>
<organism evidence="3">
    <name type="scientific">Sesamum latifolium</name>
    <dbReference type="NCBI Taxonomy" id="2727402"/>
    <lineage>
        <taxon>Eukaryota</taxon>
        <taxon>Viridiplantae</taxon>
        <taxon>Streptophyta</taxon>
        <taxon>Embryophyta</taxon>
        <taxon>Tracheophyta</taxon>
        <taxon>Spermatophyta</taxon>
        <taxon>Magnoliopsida</taxon>
        <taxon>eudicotyledons</taxon>
        <taxon>Gunneridae</taxon>
        <taxon>Pentapetalae</taxon>
        <taxon>asterids</taxon>
        <taxon>lamiids</taxon>
        <taxon>Lamiales</taxon>
        <taxon>Pedaliaceae</taxon>
        <taxon>Sesamum</taxon>
    </lineage>
</organism>
<evidence type="ECO:0000313" key="3">
    <source>
        <dbReference type="EMBL" id="KAL0456025.1"/>
    </source>
</evidence>
<comment type="caution">
    <text evidence="3">The sequence shown here is derived from an EMBL/GenBank/DDBJ whole genome shotgun (WGS) entry which is preliminary data.</text>
</comment>
<evidence type="ECO:0000259" key="2">
    <source>
        <dbReference type="Pfam" id="PF03732"/>
    </source>
</evidence>
<proteinExistence type="predicted"/>
<sequence>MGLFRCSPFSEEILKDPVENSRIPHLSSYTGEKGDPRDHIDQFIAAMDLTCPNEATMCRVFRTTLTGRAQTWFYPIAPGLYQNFEQLAHGFIHRFASNKRRPKNPSHLFAVVQEEGESLKAYVQRFSNEILDIPNVDPGFLSSIMAQGLRNGDLADSLVGEPAATWDDLLARAEKFILIEESRRIKSIHRKQILREQPKKIPMMERRREEPKRRPDYYTPLRVTRTKTLSIAEKSGNVRWPLKMRDNKERQKSRKYCKFHRDRGHDTEECFHLQQELERLIKLGYLPEELYHPTKMLRKTKGEGGQPKNEEGYQTTPNKNWSEGRVIYLIEGGEYGGVTRTSRKRHLRN</sequence>
<evidence type="ECO:0000256" key="1">
    <source>
        <dbReference type="SAM" id="MobiDB-lite"/>
    </source>
</evidence>
<dbReference type="Pfam" id="PF03732">
    <property type="entry name" value="Retrotrans_gag"/>
    <property type="match status" value="1"/>
</dbReference>
<accession>A0AAW2XPS9</accession>
<protein>
    <recommendedName>
        <fullName evidence="2">Retrotransposon gag domain-containing protein</fullName>
    </recommendedName>
</protein>
<gene>
    <name evidence="3" type="ORF">Slati_0941700</name>
</gene>
<feature type="domain" description="Retrotransposon gag" evidence="2">
    <location>
        <begin position="60"/>
        <end position="150"/>
    </location>
</feature>
<dbReference type="InterPro" id="IPR005162">
    <property type="entry name" value="Retrotrans_gag_dom"/>
</dbReference>
<dbReference type="PANTHER" id="PTHR33223">
    <property type="entry name" value="CCHC-TYPE DOMAIN-CONTAINING PROTEIN"/>
    <property type="match status" value="1"/>
</dbReference>
<feature type="region of interest" description="Disordered" evidence="1">
    <location>
        <begin position="298"/>
        <end position="318"/>
    </location>
</feature>
<dbReference type="EMBL" id="JACGWN010000003">
    <property type="protein sequence ID" value="KAL0456025.1"/>
    <property type="molecule type" value="Genomic_DNA"/>
</dbReference>